<dbReference type="EMBL" id="JAANER010000005">
    <property type="protein sequence ID" value="KAG9188956.1"/>
    <property type="molecule type" value="Genomic_DNA"/>
</dbReference>
<dbReference type="Proteomes" id="UP001199106">
    <property type="component" value="Unassembled WGS sequence"/>
</dbReference>
<protein>
    <submittedName>
        <fullName evidence="2">Uncharacterized protein</fullName>
    </submittedName>
</protein>
<accession>A0AAD4FHS6</accession>
<reference evidence="2" key="1">
    <citation type="submission" date="2021-07" db="EMBL/GenBank/DDBJ databases">
        <title>Genome Resource of American Ginseng Black Spot Pathogen Alternaria panax.</title>
        <authorList>
            <person name="Qiu C."/>
            <person name="Wang W."/>
            <person name="Liu Z."/>
        </authorList>
    </citation>
    <scope>NUCLEOTIDE SEQUENCE</scope>
    <source>
        <strain evidence="2">BNCC115425</strain>
    </source>
</reference>
<keyword evidence="3" id="KW-1185">Reference proteome</keyword>
<evidence type="ECO:0000256" key="1">
    <source>
        <dbReference type="SAM" id="MobiDB-lite"/>
    </source>
</evidence>
<feature type="compositionally biased region" description="Low complexity" evidence="1">
    <location>
        <begin position="65"/>
        <end position="75"/>
    </location>
</feature>
<dbReference type="AlphaFoldDB" id="A0AAD4FHS6"/>
<feature type="region of interest" description="Disordered" evidence="1">
    <location>
        <begin position="1"/>
        <end position="94"/>
    </location>
</feature>
<sequence>MPSKRDRIRREQANHPSAQAALETIKQDPHSLSVLTSISTNKRKRPAHKPATNPSPTQPTKKAKPTPNKDAPKATSSKSALIPRGPRQKATINQPDPSLLRMICDCSSTHRVTELHFRKIPHSMIDWTSAAHISKINAWRNQIYGRAGLKARSVSLWYEQEELWFELYFRLSIKEARKAGRGILLPGAKGVREVFNKCFVGTVIRDRAGDELPPRVEREANAFASKFNRMFPVLRARLNACVFGMSGDVFIPQMTLGMMERYRVMKADMKAKGIECESEYADHLEDWQHFLSHLPESEDVEVRGVIKEEEDGKEMKAKEVDAVAALISLSHSSVDSQSALSTAVRTSYTTDTTNEQTTPELTRSTRTSFSQHSESPYTPPQPVGLFESRVYKPDGIYGCKHNILSVCIFNTEENAN</sequence>
<comment type="caution">
    <text evidence="2">The sequence shown here is derived from an EMBL/GenBank/DDBJ whole genome shotgun (WGS) entry which is preliminary data.</text>
</comment>
<evidence type="ECO:0000313" key="2">
    <source>
        <dbReference type="EMBL" id="KAG9188956.1"/>
    </source>
</evidence>
<proteinExistence type="predicted"/>
<evidence type="ECO:0000313" key="3">
    <source>
        <dbReference type="Proteomes" id="UP001199106"/>
    </source>
</evidence>
<gene>
    <name evidence="2" type="ORF">G6011_05824</name>
</gene>
<feature type="compositionally biased region" description="Low complexity" evidence="1">
    <location>
        <begin position="347"/>
        <end position="362"/>
    </location>
</feature>
<feature type="compositionally biased region" description="Basic and acidic residues" evidence="1">
    <location>
        <begin position="1"/>
        <end position="13"/>
    </location>
</feature>
<feature type="region of interest" description="Disordered" evidence="1">
    <location>
        <begin position="347"/>
        <end position="384"/>
    </location>
</feature>
<name>A0AAD4FHS6_9PLEO</name>
<feature type="compositionally biased region" description="Polar residues" evidence="1">
    <location>
        <begin position="364"/>
        <end position="376"/>
    </location>
</feature>
<organism evidence="2 3">
    <name type="scientific">Alternaria panax</name>
    <dbReference type="NCBI Taxonomy" id="48097"/>
    <lineage>
        <taxon>Eukaryota</taxon>
        <taxon>Fungi</taxon>
        <taxon>Dikarya</taxon>
        <taxon>Ascomycota</taxon>
        <taxon>Pezizomycotina</taxon>
        <taxon>Dothideomycetes</taxon>
        <taxon>Pleosporomycetidae</taxon>
        <taxon>Pleosporales</taxon>
        <taxon>Pleosporineae</taxon>
        <taxon>Pleosporaceae</taxon>
        <taxon>Alternaria</taxon>
        <taxon>Alternaria sect. Panax</taxon>
    </lineage>
</organism>